<evidence type="ECO:0000256" key="6">
    <source>
        <dbReference type="SAM" id="Phobius"/>
    </source>
</evidence>
<evidence type="ECO:0000256" key="4">
    <source>
        <dbReference type="ARBA" id="ARBA00023136"/>
    </source>
</evidence>
<evidence type="ECO:0000256" key="3">
    <source>
        <dbReference type="ARBA" id="ARBA00022989"/>
    </source>
</evidence>
<dbReference type="PANTHER" id="PTHR10783:SF103">
    <property type="entry name" value="SOLUTE CARRIER FAMILY 53 MEMBER 1"/>
    <property type="match status" value="1"/>
</dbReference>
<dbReference type="EMBL" id="MU128968">
    <property type="protein sequence ID" value="KAF9513819.1"/>
    <property type="molecule type" value="Genomic_DNA"/>
</dbReference>
<evidence type="ECO:0000256" key="1">
    <source>
        <dbReference type="ARBA" id="ARBA00004141"/>
    </source>
</evidence>
<dbReference type="GO" id="GO:0005794">
    <property type="term" value="C:Golgi apparatus"/>
    <property type="evidence" value="ECO:0007669"/>
    <property type="project" value="TreeGrafter"/>
</dbReference>
<dbReference type="GO" id="GO:0000822">
    <property type="term" value="F:inositol hexakisphosphate binding"/>
    <property type="evidence" value="ECO:0007669"/>
    <property type="project" value="TreeGrafter"/>
</dbReference>
<sequence length="335" mass="38606">MFLPVASGCPLRDSFVAWLVFALVLILAPLPIYTRPSRWWLVRKVGKLLVSGTSRVEAIIFSADFWMGDQLCSLTFSLSTLWTFGCAYQNHWLADTYTKCGVSKQWGVPFALSALPAVLRLIQCIKRYEDSGLYTHLINGGKYFSSIMYYVFYFLWRTKGAQLEGYHFVLFCTFASIMSTYSAGWDFLMDWSVLDPKAQYKFLRSDLIYTNSIPFYYFAIIYNVIVRFAWIGFLPYPSSHFVVTTRSFVFAILEVVRRVGWNLLRLENEHIGNMDQYRVTREVPLPYSFQDDDENDVDSESDGRSERSTTVRGKRTGLRTKSSVHLPTVDNSGQV</sequence>
<dbReference type="PROSITE" id="PS51380">
    <property type="entry name" value="EXS"/>
    <property type="match status" value="1"/>
</dbReference>
<dbReference type="Pfam" id="PF03124">
    <property type="entry name" value="EXS"/>
    <property type="match status" value="1"/>
</dbReference>
<keyword evidence="2 6" id="KW-0812">Transmembrane</keyword>
<dbReference type="GO" id="GO:0005886">
    <property type="term" value="C:plasma membrane"/>
    <property type="evidence" value="ECO:0007669"/>
    <property type="project" value="TreeGrafter"/>
</dbReference>
<feature type="domain" description="EXS" evidence="7">
    <location>
        <begin position="100"/>
        <end position="297"/>
    </location>
</feature>
<comment type="caution">
    <text evidence="8">The sequence shown here is derived from an EMBL/GenBank/DDBJ whole genome shotgun (WGS) entry which is preliminary data.</text>
</comment>
<keyword evidence="4 6" id="KW-0472">Membrane</keyword>
<evidence type="ECO:0000259" key="7">
    <source>
        <dbReference type="PROSITE" id="PS51380"/>
    </source>
</evidence>
<keyword evidence="9" id="KW-1185">Reference proteome</keyword>
<feature type="compositionally biased region" description="Acidic residues" evidence="5">
    <location>
        <begin position="290"/>
        <end position="300"/>
    </location>
</feature>
<dbReference type="InterPro" id="IPR004342">
    <property type="entry name" value="EXS_C"/>
</dbReference>
<dbReference type="GO" id="GO:0016036">
    <property type="term" value="P:cellular response to phosphate starvation"/>
    <property type="evidence" value="ECO:0007669"/>
    <property type="project" value="TreeGrafter"/>
</dbReference>
<dbReference type="PANTHER" id="PTHR10783">
    <property type="entry name" value="XENOTROPIC AND POLYTROPIC RETROVIRUS RECEPTOR 1-RELATED"/>
    <property type="match status" value="1"/>
</dbReference>
<dbReference type="AlphaFoldDB" id="A0A9P6DWJ6"/>
<feature type="transmembrane region" description="Helical" evidence="6">
    <location>
        <begin position="168"/>
        <end position="194"/>
    </location>
</feature>
<feature type="transmembrane region" description="Helical" evidence="6">
    <location>
        <begin position="15"/>
        <end position="34"/>
    </location>
</feature>
<feature type="compositionally biased region" description="Polar residues" evidence="5">
    <location>
        <begin position="319"/>
        <end position="335"/>
    </location>
</feature>
<name>A0A9P6DWJ6_9AGAM</name>
<feature type="region of interest" description="Disordered" evidence="5">
    <location>
        <begin position="287"/>
        <end position="335"/>
    </location>
</feature>
<dbReference type="OrthoDB" id="9970435at2759"/>
<organism evidence="8 9">
    <name type="scientific">Hydnum rufescens UP504</name>
    <dbReference type="NCBI Taxonomy" id="1448309"/>
    <lineage>
        <taxon>Eukaryota</taxon>
        <taxon>Fungi</taxon>
        <taxon>Dikarya</taxon>
        <taxon>Basidiomycota</taxon>
        <taxon>Agaricomycotina</taxon>
        <taxon>Agaricomycetes</taxon>
        <taxon>Cantharellales</taxon>
        <taxon>Hydnaceae</taxon>
        <taxon>Hydnum</taxon>
    </lineage>
</organism>
<evidence type="ECO:0000256" key="2">
    <source>
        <dbReference type="ARBA" id="ARBA00022692"/>
    </source>
</evidence>
<feature type="transmembrane region" description="Helical" evidence="6">
    <location>
        <begin position="215"/>
        <end position="233"/>
    </location>
</feature>
<proteinExistence type="predicted"/>
<feature type="transmembrane region" description="Helical" evidence="6">
    <location>
        <begin position="133"/>
        <end position="156"/>
    </location>
</feature>
<gene>
    <name evidence="8" type="ORF">BS47DRAFT_1295824</name>
</gene>
<protein>
    <recommendedName>
        <fullName evidence="7">EXS domain-containing protein</fullName>
    </recommendedName>
</protein>
<evidence type="ECO:0000313" key="8">
    <source>
        <dbReference type="EMBL" id="KAF9513819.1"/>
    </source>
</evidence>
<reference evidence="8" key="1">
    <citation type="journal article" date="2020" name="Nat. Commun.">
        <title>Large-scale genome sequencing of mycorrhizal fungi provides insights into the early evolution of symbiotic traits.</title>
        <authorList>
            <person name="Miyauchi S."/>
            <person name="Kiss E."/>
            <person name="Kuo A."/>
            <person name="Drula E."/>
            <person name="Kohler A."/>
            <person name="Sanchez-Garcia M."/>
            <person name="Morin E."/>
            <person name="Andreopoulos B."/>
            <person name="Barry K.W."/>
            <person name="Bonito G."/>
            <person name="Buee M."/>
            <person name="Carver A."/>
            <person name="Chen C."/>
            <person name="Cichocki N."/>
            <person name="Clum A."/>
            <person name="Culley D."/>
            <person name="Crous P.W."/>
            <person name="Fauchery L."/>
            <person name="Girlanda M."/>
            <person name="Hayes R.D."/>
            <person name="Keri Z."/>
            <person name="LaButti K."/>
            <person name="Lipzen A."/>
            <person name="Lombard V."/>
            <person name="Magnuson J."/>
            <person name="Maillard F."/>
            <person name="Murat C."/>
            <person name="Nolan M."/>
            <person name="Ohm R.A."/>
            <person name="Pangilinan J."/>
            <person name="Pereira M.F."/>
            <person name="Perotto S."/>
            <person name="Peter M."/>
            <person name="Pfister S."/>
            <person name="Riley R."/>
            <person name="Sitrit Y."/>
            <person name="Stielow J.B."/>
            <person name="Szollosi G."/>
            <person name="Zifcakova L."/>
            <person name="Stursova M."/>
            <person name="Spatafora J.W."/>
            <person name="Tedersoo L."/>
            <person name="Vaario L.M."/>
            <person name="Yamada A."/>
            <person name="Yan M."/>
            <person name="Wang P."/>
            <person name="Xu J."/>
            <person name="Bruns T."/>
            <person name="Baldrian P."/>
            <person name="Vilgalys R."/>
            <person name="Dunand C."/>
            <person name="Henrissat B."/>
            <person name="Grigoriev I.V."/>
            <person name="Hibbett D."/>
            <person name="Nagy L.G."/>
            <person name="Martin F.M."/>
        </authorList>
    </citation>
    <scope>NUCLEOTIDE SEQUENCE</scope>
    <source>
        <strain evidence="8">UP504</strain>
    </source>
</reference>
<comment type="subcellular location">
    <subcellularLocation>
        <location evidence="1">Membrane</location>
        <topology evidence="1">Multi-pass membrane protein</topology>
    </subcellularLocation>
</comment>
<evidence type="ECO:0000256" key="5">
    <source>
        <dbReference type="SAM" id="MobiDB-lite"/>
    </source>
</evidence>
<dbReference type="GO" id="GO:0006817">
    <property type="term" value="P:phosphate ion transport"/>
    <property type="evidence" value="ECO:0007669"/>
    <property type="project" value="TreeGrafter"/>
</dbReference>
<evidence type="ECO:0000313" key="9">
    <source>
        <dbReference type="Proteomes" id="UP000886523"/>
    </source>
</evidence>
<keyword evidence="3 6" id="KW-1133">Transmembrane helix</keyword>
<dbReference type="Proteomes" id="UP000886523">
    <property type="component" value="Unassembled WGS sequence"/>
</dbReference>
<accession>A0A9P6DWJ6</accession>